<dbReference type="Gene3D" id="3.20.20.80">
    <property type="entry name" value="Glycosidases"/>
    <property type="match status" value="1"/>
</dbReference>
<dbReference type="InterPro" id="IPR001360">
    <property type="entry name" value="Glyco_hydro_1"/>
</dbReference>
<sequence>MKKFPEGFLWGSALSGPQTEGYSLKEDKSTSTWDYWFKENPEKFNENQGPETTSNLYEDYVEDCKRMKAIGLNSIRTSIQWTRLLPDGKTVNPQAVAFYRDYFTKMKENGVKPIINLFHFDMPMWLMDKGGWEIRESVEAFRFYAQTAFECFGDLVQDWTTFNEPMVHVECGYLQGFHYPAIVDIKKAVQVAYHTLMAHVKAVQTFRKIMPQGSIGIILNVSPSYARSQSEADLKAKKAADLVNIKSFLDPAVLGRHNTDLIELLKTHQLLPEALPEDEKDIAANTVDFIGLNYYQPSRVQAPEDTGFPAKTLDDFYQPYDWPDKKMNPYRGWEIYPQAIYDVAMMMKKDYHNLPWFVSENGMGVADEERFMDDSGMIQDDYRIEFMKDHLNYLHQAIEEGSNCFGYHTWTFIDCWSWLNGYRNRYGFYRVDLEDDYKRTVKKSGLWYKILSEQNGYEE</sequence>
<dbReference type="SUPFAM" id="SSF51445">
    <property type="entry name" value="(Trans)glycosidases"/>
    <property type="match status" value="1"/>
</dbReference>
<keyword evidence="3" id="KW-0326">Glycosidase</keyword>
<dbReference type="PANTHER" id="PTHR10353:SF139">
    <property type="entry name" value="6-PHOSPHO-BETA-GLUCOSIDASE GMUD"/>
    <property type="match status" value="1"/>
</dbReference>
<dbReference type="Pfam" id="PF00232">
    <property type="entry name" value="Glyco_hydro_1"/>
    <property type="match status" value="1"/>
</dbReference>
<evidence type="ECO:0000256" key="1">
    <source>
        <dbReference type="ARBA" id="ARBA00010838"/>
    </source>
</evidence>
<dbReference type="FunFam" id="3.20.20.80:FF:000004">
    <property type="entry name" value="Beta-glucosidase 6-phospho-beta-glucosidase"/>
    <property type="match status" value="1"/>
</dbReference>
<dbReference type="GO" id="GO:0008422">
    <property type="term" value="F:beta-glucosidase activity"/>
    <property type="evidence" value="ECO:0007669"/>
    <property type="project" value="TreeGrafter"/>
</dbReference>
<dbReference type="AlphaFoldDB" id="A0A1I4GNM6"/>
<reference evidence="5 6" key="1">
    <citation type="submission" date="2016-10" db="EMBL/GenBank/DDBJ databases">
        <authorList>
            <person name="de Groot N.N."/>
        </authorList>
    </citation>
    <scope>NUCLEOTIDE SEQUENCE [LARGE SCALE GENOMIC DNA]</scope>
    <source>
        <strain evidence="5 6">M79</strain>
    </source>
</reference>
<keyword evidence="2" id="KW-0378">Hydrolase</keyword>
<evidence type="ECO:0000256" key="4">
    <source>
        <dbReference type="RuleBase" id="RU003690"/>
    </source>
</evidence>
<organism evidence="5 6">
    <name type="scientific">Lactococcus garvieae</name>
    <dbReference type="NCBI Taxonomy" id="1363"/>
    <lineage>
        <taxon>Bacteria</taxon>
        <taxon>Bacillati</taxon>
        <taxon>Bacillota</taxon>
        <taxon>Bacilli</taxon>
        <taxon>Lactobacillales</taxon>
        <taxon>Streptococcaceae</taxon>
        <taxon>Lactococcus</taxon>
    </lineage>
</organism>
<dbReference type="InterPro" id="IPR017853">
    <property type="entry name" value="GH"/>
</dbReference>
<dbReference type="GO" id="GO:0005829">
    <property type="term" value="C:cytosol"/>
    <property type="evidence" value="ECO:0007669"/>
    <property type="project" value="TreeGrafter"/>
</dbReference>
<name>A0A1I4GNM6_9LACT</name>
<dbReference type="PANTHER" id="PTHR10353">
    <property type="entry name" value="GLYCOSYL HYDROLASE"/>
    <property type="match status" value="1"/>
</dbReference>
<dbReference type="RefSeq" id="WP_074751007.1">
    <property type="nucleotide sequence ID" value="NZ_FOTJ01000004.1"/>
</dbReference>
<evidence type="ECO:0000313" key="5">
    <source>
        <dbReference type="EMBL" id="SFL31070.1"/>
    </source>
</evidence>
<dbReference type="OrthoDB" id="9765195at2"/>
<evidence type="ECO:0000313" key="6">
    <source>
        <dbReference type="Proteomes" id="UP000181969"/>
    </source>
</evidence>
<dbReference type="GO" id="GO:0016052">
    <property type="term" value="P:carbohydrate catabolic process"/>
    <property type="evidence" value="ECO:0007669"/>
    <property type="project" value="TreeGrafter"/>
</dbReference>
<dbReference type="PRINTS" id="PR00131">
    <property type="entry name" value="GLHYDRLASE1"/>
</dbReference>
<proteinExistence type="inferred from homology"/>
<dbReference type="EMBL" id="FOTJ01000004">
    <property type="protein sequence ID" value="SFL31070.1"/>
    <property type="molecule type" value="Genomic_DNA"/>
</dbReference>
<accession>A0A1I4GNM6</accession>
<gene>
    <name evidence="5" type="ORF">SAMN05216438_104141</name>
</gene>
<protein>
    <submittedName>
        <fullName evidence="5">6-phospho-beta-glucosidase</fullName>
    </submittedName>
</protein>
<evidence type="ECO:0000256" key="2">
    <source>
        <dbReference type="ARBA" id="ARBA00022801"/>
    </source>
</evidence>
<evidence type="ECO:0000256" key="3">
    <source>
        <dbReference type="ARBA" id="ARBA00023295"/>
    </source>
</evidence>
<comment type="similarity">
    <text evidence="1 4">Belongs to the glycosyl hydrolase 1 family.</text>
</comment>
<dbReference type="Proteomes" id="UP000181969">
    <property type="component" value="Unassembled WGS sequence"/>
</dbReference>